<feature type="domain" description="NodB homology" evidence="2">
    <location>
        <begin position="172"/>
        <end position="280"/>
    </location>
</feature>
<name>A0ABX7VDL8_9GAMM</name>
<evidence type="ECO:0000259" key="2">
    <source>
        <dbReference type="Pfam" id="PF01522"/>
    </source>
</evidence>
<dbReference type="InterPro" id="IPR002509">
    <property type="entry name" value="NODB_dom"/>
</dbReference>
<dbReference type="SUPFAM" id="SSF88713">
    <property type="entry name" value="Glycoside hydrolase/deacetylase"/>
    <property type="match status" value="1"/>
</dbReference>
<dbReference type="InterPro" id="IPR011330">
    <property type="entry name" value="Glyco_hydro/deAcase_b/a-brl"/>
</dbReference>
<dbReference type="Gene3D" id="3.20.20.370">
    <property type="entry name" value="Glycoside hydrolase/deacetylase"/>
    <property type="match status" value="1"/>
</dbReference>
<dbReference type="PANTHER" id="PTHR10587">
    <property type="entry name" value="GLYCOSYL TRANSFERASE-RELATED"/>
    <property type="match status" value="1"/>
</dbReference>
<protein>
    <submittedName>
        <fullName evidence="3">Polysaccharide deacetylase family protein</fullName>
    </submittedName>
</protein>
<dbReference type="RefSeq" id="WP_209054084.1">
    <property type="nucleotide sequence ID" value="NZ_CP072426.1"/>
</dbReference>
<keyword evidence="4" id="KW-1185">Reference proteome</keyword>
<dbReference type="EMBL" id="CP072426">
    <property type="protein sequence ID" value="QTL37932.1"/>
    <property type="molecule type" value="Genomic_DNA"/>
</dbReference>
<dbReference type="Proteomes" id="UP000665025">
    <property type="component" value="Chromosome 2"/>
</dbReference>
<evidence type="ECO:0000313" key="4">
    <source>
        <dbReference type="Proteomes" id="UP000665025"/>
    </source>
</evidence>
<proteinExistence type="predicted"/>
<sequence>MNNLIKVSILSMLLGACSEHHGVDNSSKAQNIVVSADSNVAGTATSEQVPVDNGSSQTFGGKPSGEDKARDNSGCNGTLLNGVYTEENTTSACEPGQYTVDIDINDSTFGSAKIERSNFTHGEIAKILISPIEGFEIANVSGCGGTLNKNTYETASLEGSCSVEVQFKATGRLMLSFDDAYLESWWEKAHPVLDSYDMKAIFYINADYVNRPKLKEYTDLLFENGHIIGHHSCSHQFVGTYEGDYMADEIERCIDFYKDYNLKHFAYPYGWAGWNAEVEEKLKARFETVRLFNTVWNEDGSTSSRPQLSSSIDGVIINGNWEPVWALLDKAREDGRIVHLSSHGINDSCEASNQGWRICLRDLQLVIDYAHSIGLELGPPKSWF</sequence>
<evidence type="ECO:0000313" key="3">
    <source>
        <dbReference type="EMBL" id="QTL37932.1"/>
    </source>
</evidence>
<gene>
    <name evidence="3" type="ORF">J5X90_19505</name>
</gene>
<feature type="region of interest" description="Disordered" evidence="1">
    <location>
        <begin position="45"/>
        <end position="73"/>
    </location>
</feature>
<organism evidence="3 4">
    <name type="scientific">Pseudoalteromonas viridis</name>
    <dbReference type="NCBI Taxonomy" id="339617"/>
    <lineage>
        <taxon>Bacteria</taxon>
        <taxon>Pseudomonadati</taxon>
        <taxon>Pseudomonadota</taxon>
        <taxon>Gammaproteobacteria</taxon>
        <taxon>Alteromonadales</taxon>
        <taxon>Pseudoalteromonadaceae</taxon>
        <taxon>Pseudoalteromonas</taxon>
    </lineage>
</organism>
<dbReference type="Pfam" id="PF01522">
    <property type="entry name" value="Polysacc_deac_1"/>
    <property type="match status" value="1"/>
</dbReference>
<accession>A0ABX7VDL8</accession>
<feature type="compositionally biased region" description="Polar residues" evidence="1">
    <location>
        <begin position="45"/>
        <end position="59"/>
    </location>
</feature>
<reference evidence="3 4" key="1">
    <citation type="submission" date="2021-03" db="EMBL/GenBank/DDBJ databases">
        <title>Complete Genome of Pseudoalteromonas viridis Strain BBR56, a new biocontrol bacterial candidate.</title>
        <authorList>
            <person name="Handayani D.P."/>
            <person name="Isnansetyo A."/>
            <person name="Istiqomah I."/>
            <person name="Jumina J."/>
        </authorList>
    </citation>
    <scope>NUCLEOTIDE SEQUENCE [LARGE SCALE GENOMIC DNA]</scope>
    <source>
        <strain evidence="3 4">BBR56</strain>
    </source>
</reference>
<dbReference type="PROSITE" id="PS51257">
    <property type="entry name" value="PROKAR_LIPOPROTEIN"/>
    <property type="match status" value="1"/>
</dbReference>
<dbReference type="InterPro" id="IPR050248">
    <property type="entry name" value="Polysacc_deacetylase_ArnD"/>
</dbReference>
<evidence type="ECO:0000256" key="1">
    <source>
        <dbReference type="SAM" id="MobiDB-lite"/>
    </source>
</evidence>